<feature type="non-terminal residue" evidence="2">
    <location>
        <position position="68"/>
    </location>
</feature>
<organism evidence="2 3">
    <name type="scientific">Caloramator proteoclasticus DSM 10124</name>
    <dbReference type="NCBI Taxonomy" id="1121262"/>
    <lineage>
        <taxon>Bacteria</taxon>
        <taxon>Bacillati</taxon>
        <taxon>Bacillota</taxon>
        <taxon>Clostridia</taxon>
        <taxon>Eubacteriales</taxon>
        <taxon>Clostridiaceae</taxon>
        <taxon>Caloramator</taxon>
    </lineage>
</organism>
<sequence length="68" mass="8074">MFNKNNQQIDIMTNMIYEKLVPKDHLLVKIDSIIDFSFVYDIVKEKYSENRGIKAYDAVILFKLCLLE</sequence>
<dbReference type="EMBL" id="FQVG01000028">
    <property type="protein sequence ID" value="SHF00654.1"/>
    <property type="molecule type" value="Genomic_DNA"/>
</dbReference>
<protein>
    <recommendedName>
        <fullName evidence="1">Transposase InsH N-terminal domain-containing protein</fullName>
    </recommendedName>
</protein>
<proteinExistence type="predicted"/>
<keyword evidence="3" id="KW-1185">Reference proteome</keyword>
<dbReference type="InterPro" id="IPR008490">
    <property type="entry name" value="Transposase_InsH_N"/>
</dbReference>
<evidence type="ECO:0000313" key="3">
    <source>
        <dbReference type="Proteomes" id="UP000184423"/>
    </source>
</evidence>
<reference evidence="3" key="1">
    <citation type="submission" date="2016-11" db="EMBL/GenBank/DDBJ databases">
        <authorList>
            <person name="Varghese N."/>
            <person name="Submissions S."/>
        </authorList>
    </citation>
    <scope>NUCLEOTIDE SEQUENCE [LARGE SCALE GENOMIC DNA]</scope>
    <source>
        <strain evidence="3">DSM 10124</strain>
    </source>
</reference>
<evidence type="ECO:0000259" key="1">
    <source>
        <dbReference type="Pfam" id="PF05598"/>
    </source>
</evidence>
<evidence type="ECO:0000313" key="2">
    <source>
        <dbReference type="EMBL" id="SHF00654.1"/>
    </source>
</evidence>
<dbReference type="AlphaFoldDB" id="A0A1M4Y4C3"/>
<dbReference type="Proteomes" id="UP000184423">
    <property type="component" value="Unassembled WGS sequence"/>
</dbReference>
<gene>
    <name evidence="2" type="ORF">SAMN02746091_01580</name>
</gene>
<dbReference type="Pfam" id="PF05598">
    <property type="entry name" value="DUF772"/>
    <property type="match status" value="1"/>
</dbReference>
<accession>A0A1M4Y4C3</accession>
<name>A0A1M4Y4C3_9CLOT</name>
<feature type="domain" description="Transposase InsH N-terminal" evidence="1">
    <location>
        <begin position="17"/>
        <end position="67"/>
    </location>
</feature>